<protein>
    <submittedName>
        <fullName evidence="1">Uncharacterized protein</fullName>
    </submittedName>
</protein>
<dbReference type="EMBL" id="JAIWYP010000005">
    <property type="protein sequence ID" value="KAH3817502.1"/>
    <property type="molecule type" value="Genomic_DNA"/>
</dbReference>
<proteinExistence type="predicted"/>
<gene>
    <name evidence="1" type="ORF">DPMN_119040</name>
</gene>
<reference evidence="1" key="1">
    <citation type="journal article" date="2019" name="bioRxiv">
        <title>The Genome of the Zebra Mussel, Dreissena polymorpha: A Resource for Invasive Species Research.</title>
        <authorList>
            <person name="McCartney M.A."/>
            <person name="Auch B."/>
            <person name="Kono T."/>
            <person name="Mallez S."/>
            <person name="Zhang Y."/>
            <person name="Obille A."/>
            <person name="Becker A."/>
            <person name="Abrahante J.E."/>
            <person name="Garbe J."/>
            <person name="Badalamenti J.P."/>
            <person name="Herman A."/>
            <person name="Mangelson H."/>
            <person name="Liachko I."/>
            <person name="Sullivan S."/>
            <person name="Sone E.D."/>
            <person name="Koren S."/>
            <person name="Silverstein K.A.T."/>
            <person name="Beckman K.B."/>
            <person name="Gohl D.M."/>
        </authorList>
    </citation>
    <scope>NUCLEOTIDE SEQUENCE</scope>
    <source>
        <strain evidence="1">Duluth1</strain>
        <tissue evidence="1">Whole animal</tissue>
    </source>
</reference>
<keyword evidence="2" id="KW-1185">Reference proteome</keyword>
<accession>A0A9D4GP76</accession>
<comment type="caution">
    <text evidence="1">The sequence shown here is derived from an EMBL/GenBank/DDBJ whole genome shotgun (WGS) entry which is preliminary data.</text>
</comment>
<name>A0A9D4GP76_DREPO</name>
<organism evidence="1 2">
    <name type="scientific">Dreissena polymorpha</name>
    <name type="common">Zebra mussel</name>
    <name type="synonym">Mytilus polymorpha</name>
    <dbReference type="NCBI Taxonomy" id="45954"/>
    <lineage>
        <taxon>Eukaryota</taxon>
        <taxon>Metazoa</taxon>
        <taxon>Spiralia</taxon>
        <taxon>Lophotrochozoa</taxon>
        <taxon>Mollusca</taxon>
        <taxon>Bivalvia</taxon>
        <taxon>Autobranchia</taxon>
        <taxon>Heteroconchia</taxon>
        <taxon>Euheterodonta</taxon>
        <taxon>Imparidentia</taxon>
        <taxon>Neoheterodontei</taxon>
        <taxon>Myida</taxon>
        <taxon>Dreissenoidea</taxon>
        <taxon>Dreissenidae</taxon>
        <taxon>Dreissena</taxon>
    </lineage>
</organism>
<dbReference type="Proteomes" id="UP000828390">
    <property type="component" value="Unassembled WGS sequence"/>
</dbReference>
<evidence type="ECO:0000313" key="2">
    <source>
        <dbReference type="Proteomes" id="UP000828390"/>
    </source>
</evidence>
<dbReference type="AlphaFoldDB" id="A0A9D4GP76"/>
<reference evidence="1" key="2">
    <citation type="submission" date="2020-11" db="EMBL/GenBank/DDBJ databases">
        <authorList>
            <person name="McCartney M.A."/>
            <person name="Auch B."/>
            <person name="Kono T."/>
            <person name="Mallez S."/>
            <person name="Becker A."/>
            <person name="Gohl D.M."/>
            <person name="Silverstein K.A.T."/>
            <person name="Koren S."/>
            <person name="Bechman K.B."/>
            <person name="Herman A."/>
            <person name="Abrahante J.E."/>
            <person name="Garbe J."/>
        </authorList>
    </citation>
    <scope>NUCLEOTIDE SEQUENCE</scope>
    <source>
        <strain evidence="1">Duluth1</strain>
        <tissue evidence="1">Whole animal</tissue>
    </source>
</reference>
<evidence type="ECO:0000313" key="1">
    <source>
        <dbReference type="EMBL" id="KAH3817502.1"/>
    </source>
</evidence>
<sequence length="57" mass="6141">MSKDHSSAKCGLIHNLFLSDAMFPMLTRNGAAEADAYPHAACLTQGRPKIGNEAMHI</sequence>